<sequence>MQQTWGYDPAQENHLCTEPGTRQSPCACNYGGMSGKQKIMVDGEMFIVTRRGRGIYNYEWVSGPNSGYGFSSASHP</sequence>
<evidence type="ECO:0000313" key="1">
    <source>
        <dbReference type="EMBL" id="MEY9260032.1"/>
    </source>
</evidence>
<reference evidence="1 2" key="1">
    <citation type="submission" date="2024-07" db="EMBL/GenBank/DDBJ databases">
        <title>Mealworm larvae gut microbial communities from Newark, Delaware, USA.</title>
        <authorList>
            <person name="Blenner M."/>
        </authorList>
    </citation>
    <scope>NUCLEOTIDE SEQUENCE [LARGE SCALE GENOMIC DNA]</scope>
    <source>
        <strain evidence="1 2">UD i117</strain>
    </source>
</reference>
<feature type="non-terminal residue" evidence="1">
    <location>
        <position position="76"/>
    </location>
</feature>
<name>A0ABV4ENA6_BREEP</name>
<gene>
    <name evidence="1" type="ORF">ABH903_003070</name>
</gene>
<keyword evidence="2" id="KW-1185">Reference proteome</keyword>
<protein>
    <submittedName>
        <fullName evidence="1">Uncharacterized protein</fullName>
    </submittedName>
</protein>
<accession>A0ABV4ENA6</accession>
<evidence type="ECO:0000313" key="2">
    <source>
        <dbReference type="Proteomes" id="UP001565435"/>
    </source>
</evidence>
<dbReference type="EMBL" id="JBGBYS010000022">
    <property type="protein sequence ID" value="MEY9260032.1"/>
    <property type="molecule type" value="Genomic_DNA"/>
</dbReference>
<organism evidence="1 2">
    <name type="scientific">Brevibacterium epidermidis</name>
    <dbReference type="NCBI Taxonomy" id="1698"/>
    <lineage>
        <taxon>Bacteria</taxon>
        <taxon>Bacillati</taxon>
        <taxon>Actinomycetota</taxon>
        <taxon>Actinomycetes</taxon>
        <taxon>Micrococcales</taxon>
        <taxon>Brevibacteriaceae</taxon>
        <taxon>Brevibacterium</taxon>
    </lineage>
</organism>
<dbReference type="Proteomes" id="UP001565435">
    <property type="component" value="Unassembled WGS sequence"/>
</dbReference>
<proteinExistence type="predicted"/>
<comment type="caution">
    <text evidence="1">The sequence shown here is derived from an EMBL/GenBank/DDBJ whole genome shotgun (WGS) entry which is preliminary data.</text>
</comment>